<dbReference type="EMBL" id="AMQN01008137">
    <property type="status" value="NOT_ANNOTATED_CDS"/>
    <property type="molecule type" value="Genomic_DNA"/>
</dbReference>
<evidence type="ECO:0000313" key="4">
    <source>
        <dbReference type="EMBL" id="ELU04453.1"/>
    </source>
</evidence>
<dbReference type="OrthoDB" id="262308at2759"/>
<dbReference type="Proteomes" id="UP000014760">
    <property type="component" value="Unassembled WGS sequence"/>
</dbReference>
<dbReference type="AlphaFoldDB" id="R7UL02"/>
<dbReference type="Pfam" id="PF13899">
    <property type="entry name" value="Thioredoxin_7"/>
    <property type="match status" value="1"/>
</dbReference>
<dbReference type="PROSITE" id="PS51352">
    <property type="entry name" value="THIOREDOXIN_2"/>
    <property type="match status" value="1"/>
</dbReference>
<reference evidence="4 6" key="2">
    <citation type="journal article" date="2013" name="Nature">
        <title>Insights into bilaterian evolution from three spiralian genomes.</title>
        <authorList>
            <person name="Simakov O."/>
            <person name="Marletaz F."/>
            <person name="Cho S.J."/>
            <person name="Edsinger-Gonzales E."/>
            <person name="Havlak P."/>
            <person name="Hellsten U."/>
            <person name="Kuo D.H."/>
            <person name="Larsson T."/>
            <person name="Lv J."/>
            <person name="Arendt D."/>
            <person name="Savage R."/>
            <person name="Osoegawa K."/>
            <person name="de Jong P."/>
            <person name="Grimwood J."/>
            <person name="Chapman J.A."/>
            <person name="Shapiro H."/>
            <person name="Aerts A."/>
            <person name="Otillar R.P."/>
            <person name="Terry A.Y."/>
            <person name="Boore J.L."/>
            <person name="Grigoriev I.V."/>
            <person name="Lindberg D.R."/>
            <person name="Seaver E.C."/>
            <person name="Weisblat D.A."/>
            <person name="Putnam N.H."/>
            <person name="Rokhsar D.S."/>
        </authorList>
    </citation>
    <scope>NUCLEOTIDE SEQUENCE</scope>
    <source>
        <strain evidence="4 6">I ESC-2004</strain>
    </source>
</reference>
<evidence type="ECO:0000259" key="3">
    <source>
        <dbReference type="PROSITE" id="PS51352"/>
    </source>
</evidence>
<reference evidence="5" key="3">
    <citation type="submission" date="2015-06" db="UniProtKB">
        <authorList>
            <consortium name="EnsemblMetazoa"/>
        </authorList>
    </citation>
    <scope>IDENTIFICATION</scope>
</reference>
<dbReference type="SUPFAM" id="SSF52833">
    <property type="entry name" value="Thioredoxin-like"/>
    <property type="match status" value="1"/>
</dbReference>
<dbReference type="EnsemblMetazoa" id="CapteT162540">
    <property type="protein sequence ID" value="CapteP162540"/>
    <property type="gene ID" value="CapteG162540"/>
</dbReference>
<sequence>MEMRKTLFAISLQFFCWFLSADGEEDSKSLARGFNDNIEWRSLDDGLMQVAEQNKPGMILIHKTWCGACKALKPRFAKNKEIEELSKYFIMINVQDGEEPSAKQYFPDGGYIPRILFTDTSGNVRTDIVNPSPHSDTYKYYYGDPSTIVAAMKQVVEESANQKAGFDEL</sequence>
<organism evidence="4">
    <name type="scientific">Capitella teleta</name>
    <name type="common">Polychaete worm</name>
    <dbReference type="NCBI Taxonomy" id="283909"/>
    <lineage>
        <taxon>Eukaryota</taxon>
        <taxon>Metazoa</taxon>
        <taxon>Spiralia</taxon>
        <taxon>Lophotrochozoa</taxon>
        <taxon>Annelida</taxon>
        <taxon>Polychaeta</taxon>
        <taxon>Sedentaria</taxon>
        <taxon>Scolecida</taxon>
        <taxon>Capitellidae</taxon>
        <taxon>Capitella</taxon>
    </lineage>
</organism>
<dbReference type="PROSITE" id="PS00194">
    <property type="entry name" value="THIOREDOXIN_1"/>
    <property type="match status" value="1"/>
</dbReference>
<keyword evidence="1 2" id="KW-0732">Signal</keyword>
<dbReference type="InterPro" id="IPR036249">
    <property type="entry name" value="Thioredoxin-like_sf"/>
</dbReference>
<dbReference type="STRING" id="283909.R7UL02"/>
<evidence type="ECO:0000313" key="6">
    <source>
        <dbReference type="Proteomes" id="UP000014760"/>
    </source>
</evidence>
<dbReference type="Gene3D" id="3.40.30.10">
    <property type="entry name" value="Glutaredoxin"/>
    <property type="match status" value="1"/>
</dbReference>
<dbReference type="GO" id="GO:0005783">
    <property type="term" value="C:endoplasmic reticulum"/>
    <property type="evidence" value="ECO:0007669"/>
    <property type="project" value="TreeGrafter"/>
</dbReference>
<protein>
    <recommendedName>
        <fullName evidence="3">Thioredoxin domain-containing protein</fullName>
    </recommendedName>
</protein>
<dbReference type="InterPro" id="IPR013766">
    <property type="entry name" value="Thioredoxin_domain"/>
</dbReference>
<dbReference type="InterPro" id="IPR051099">
    <property type="entry name" value="AGR/TXD"/>
</dbReference>
<accession>R7UL02</accession>
<feature type="chain" id="PRO_5008788126" description="Thioredoxin domain-containing protein" evidence="2">
    <location>
        <begin position="24"/>
        <end position="169"/>
    </location>
</feature>
<keyword evidence="6" id="KW-1185">Reference proteome</keyword>
<dbReference type="InterPro" id="IPR017937">
    <property type="entry name" value="Thioredoxin_CS"/>
</dbReference>
<name>R7UL02_CAPTE</name>
<evidence type="ECO:0000313" key="5">
    <source>
        <dbReference type="EnsemblMetazoa" id="CapteP162540"/>
    </source>
</evidence>
<feature type="domain" description="Thioredoxin" evidence="3">
    <location>
        <begin position="19"/>
        <end position="161"/>
    </location>
</feature>
<dbReference type="EMBL" id="KB302274">
    <property type="protein sequence ID" value="ELU04453.1"/>
    <property type="molecule type" value="Genomic_DNA"/>
</dbReference>
<gene>
    <name evidence="4" type="ORF">CAPTEDRAFT_162540</name>
</gene>
<proteinExistence type="predicted"/>
<evidence type="ECO:0000256" key="1">
    <source>
        <dbReference type="ARBA" id="ARBA00022729"/>
    </source>
</evidence>
<dbReference type="PANTHER" id="PTHR15337">
    <property type="entry name" value="ANTERIOR GRADIENT PROTEIN-RELATED"/>
    <property type="match status" value="1"/>
</dbReference>
<reference evidence="6" key="1">
    <citation type="submission" date="2012-12" db="EMBL/GenBank/DDBJ databases">
        <authorList>
            <person name="Hellsten U."/>
            <person name="Grimwood J."/>
            <person name="Chapman J.A."/>
            <person name="Shapiro H."/>
            <person name="Aerts A."/>
            <person name="Otillar R.P."/>
            <person name="Terry A.Y."/>
            <person name="Boore J.L."/>
            <person name="Simakov O."/>
            <person name="Marletaz F."/>
            <person name="Cho S.-J."/>
            <person name="Edsinger-Gonzales E."/>
            <person name="Havlak P."/>
            <person name="Kuo D.-H."/>
            <person name="Larsson T."/>
            <person name="Lv J."/>
            <person name="Arendt D."/>
            <person name="Savage R."/>
            <person name="Osoegawa K."/>
            <person name="de Jong P."/>
            <person name="Lindberg D.R."/>
            <person name="Seaver E.C."/>
            <person name="Weisblat D.A."/>
            <person name="Putnam N.H."/>
            <person name="Grigoriev I.V."/>
            <person name="Rokhsar D.S."/>
        </authorList>
    </citation>
    <scope>NUCLEOTIDE SEQUENCE</scope>
    <source>
        <strain evidence="6">I ESC-2004</strain>
    </source>
</reference>
<dbReference type="PANTHER" id="PTHR15337:SF11">
    <property type="entry name" value="THIOREDOXIN DOMAIN-CONTAINING PROTEIN"/>
    <property type="match status" value="1"/>
</dbReference>
<feature type="signal peptide" evidence="2">
    <location>
        <begin position="1"/>
        <end position="23"/>
    </location>
</feature>
<dbReference type="OMA" id="SEHFVMV"/>
<dbReference type="HOGENOM" id="CLU_088048_2_0_1"/>
<evidence type="ECO:0000256" key="2">
    <source>
        <dbReference type="SAM" id="SignalP"/>
    </source>
</evidence>